<dbReference type="PANTHER" id="PTHR32502">
    <property type="entry name" value="N-ACETYLGALACTOSAMINE PERMEASE II COMPONENT-RELATED"/>
    <property type="match status" value="1"/>
</dbReference>
<reference evidence="6" key="1">
    <citation type="submission" date="2020-04" db="EMBL/GenBank/DDBJ databases">
        <title>Deep metagenomics examines the oral microbiome during advanced dental caries in children, revealing novel taxa and co-occurrences with host molecules.</title>
        <authorList>
            <person name="Baker J.L."/>
            <person name="Morton J.T."/>
            <person name="Dinis M."/>
            <person name="Alvarez R."/>
            <person name="Tran N.C."/>
            <person name="Knight R."/>
            <person name="Edlund A."/>
        </authorList>
    </citation>
    <scope>NUCLEOTIDE SEQUENCE</scope>
    <source>
        <strain evidence="6">JCVI_23_bin.16</strain>
    </source>
</reference>
<evidence type="ECO:0000256" key="2">
    <source>
        <dbReference type="ARBA" id="ARBA00022737"/>
    </source>
</evidence>
<evidence type="ECO:0000256" key="3">
    <source>
        <dbReference type="ARBA" id="ARBA00022801"/>
    </source>
</evidence>
<dbReference type="Gene3D" id="3.40.50.10490">
    <property type="entry name" value="Glucose-6-phosphate isomerase like protein, domain 1"/>
    <property type="match status" value="2"/>
</dbReference>
<evidence type="ECO:0000256" key="4">
    <source>
        <dbReference type="ARBA" id="ARBA00029292"/>
    </source>
</evidence>
<comment type="catalytic activity">
    <reaction evidence="4">
        <text>D-galactosamine 6-phosphate + H2O = D-tagatopyranose 1-phosphate + NH4(+)</text>
        <dbReference type="Rhea" id="RHEA:47680"/>
        <dbReference type="ChEBI" id="CHEBI:15377"/>
        <dbReference type="ChEBI" id="CHEBI:28938"/>
        <dbReference type="ChEBI" id="CHEBI:71674"/>
        <dbReference type="ChEBI" id="CHEBI:138150"/>
    </reaction>
</comment>
<proteinExistence type="inferred from homology"/>
<evidence type="ECO:0000313" key="6">
    <source>
        <dbReference type="EMBL" id="MBF0934469.1"/>
    </source>
</evidence>
<dbReference type="AlphaFoldDB" id="A0A929MSJ6"/>
<gene>
    <name evidence="6" type="ORF">HXK00_02355</name>
</gene>
<comment type="caution">
    <text evidence="6">The sequence shown here is derived from an EMBL/GenBank/DDBJ whole genome shotgun (WGS) entry which is preliminary data.</text>
</comment>
<dbReference type="GO" id="GO:1901135">
    <property type="term" value="P:carbohydrate derivative metabolic process"/>
    <property type="evidence" value="ECO:0007669"/>
    <property type="project" value="InterPro"/>
</dbReference>
<keyword evidence="2" id="KW-0677">Repeat</keyword>
<protein>
    <submittedName>
        <fullName evidence="6">SIS domain-containing protein</fullName>
    </submittedName>
</protein>
<dbReference type="Proteomes" id="UP000757900">
    <property type="component" value="Unassembled WGS sequence"/>
</dbReference>
<dbReference type="GO" id="GO:0005886">
    <property type="term" value="C:plasma membrane"/>
    <property type="evidence" value="ECO:0007669"/>
    <property type="project" value="TreeGrafter"/>
</dbReference>
<organism evidence="6 7">
    <name type="scientific">Abiotrophia defectiva</name>
    <name type="common">Streptococcus defectivus</name>
    <dbReference type="NCBI Taxonomy" id="46125"/>
    <lineage>
        <taxon>Bacteria</taxon>
        <taxon>Bacillati</taxon>
        <taxon>Bacillota</taxon>
        <taxon>Bacilli</taxon>
        <taxon>Lactobacillales</taxon>
        <taxon>Aerococcaceae</taxon>
        <taxon>Abiotrophia</taxon>
    </lineage>
</organism>
<dbReference type="PANTHER" id="PTHR32502:SF3">
    <property type="entry name" value="D-GALACTOSAMINE-6-PHOSPHATE DEAMINASE AGAS-RELATED"/>
    <property type="match status" value="1"/>
</dbReference>
<accession>A0A929MSJ6</accession>
<comment type="similarity">
    <text evidence="1">Belongs to the SIS family. AgaS subfamily.</text>
</comment>
<dbReference type="InterPro" id="IPR050303">
    <property type="entry name" value="GatZ_KbaZ_carbometab"/>
</dbReference>
<dbReference type="InterPro" id="IPR046348">
    <property type="entry name" value="SIS_dom_sf"/>
</dbReference>
<dbReference type="CDD" id="cd05008">
    <property type="entry name" value="SIS_GlmS_GlmD_1"/>
    <property type="match status" value="1"/>
</dbReference>
<dbReference type="SUPFAM" id="SSF53697">
    <property type="entry name" value="SIS domain"/>
    <property type="match status" value="1"/>
</dbReference>
<dbReference type="Pfam" id="PF01380">
    <property type="entry name" value="SIS"/>
    <property type="match status" value="1"/>
</dbReference>
<name>A0A929MSJ6_ABIDE</name>
<dbReference type="EMBL" id="JABZFV010000026">
    <property type="protein sequence ID" value="MBF0934469.1"/>
    <property type="molecule type" value="Genomic_DNA"/>
</dbReference>
<dbReference type="PROSITE" id="PS51464">
    <property type="entry name" value="SIS"/>
    <property type="match status" value="1"/>
</dbReference>
<keyword evidence="3" id="KW-0378">Hydrolase</keyword>
<evidence type="ECO:0000259" key="5">
    <source>
        <dbReference type="PROSITE" id="PS51464"/>
    </source>
</evidence>
<dbReference type="GO" id="GO:0009401">
    <property type="term" value="P:phosphoenolpyruvate-dependent sugar phosphotransferase system"/>
    <property type="evidence" value="ECO:0007669"/>
    <property type="project" value="TreeGrafter"/>
</dbReference>
<dbReference type="CDD" id="cd05010">
    <property type="entry name" value="SIS_AgaS_like"/>
    <property type="match status" value="1"/>
</dbReference>
<dbReference type="GO" id="GO:0016787">
    <property type="term" value="F:hydrolase activity"/>
    <property type="evidence" value="ECO:0007669"/>
    <property type="project" value="UniProtKB-KW"/>
</dbReference>
<feature type="domain" description="SIS" evidence="5">
    <location>
        <begin position="46"/>
        <end position="201"/>
    </location>
</feature>
<dbReference type="InterPro" id="IPR001347">
    <property type="entry name" value="SIS_dom"/>
</dbReference>
<dbReference type="InterPro" id="IPR035464">
    <property type="entry name" value="SIS_AgaS"/>
</dbReference>
<evidence type="ECO:0000256" key="1">
    <source>
        <dbReference type="ARBA" id="ARBA00007748"/>
    </source>
</evidence>
<dbReference type="GO" id="GO:0097367">
    <property type="term" value="F:carbohydrate derivative binding"/>
    <property type="evidence" value="ECO:0007669"/>
    <property type="project" value="InterPro"/>
</dbReference>
<dbReference type="InterPro" id="IPR035466">
    <property type="entry name" value="GlmS/AgaS_SIS"/>
</dbReference>
<sequence length="388" mass="42011">MFELDKAALEALGAEITTREIKQQPSIWRETYQLYLDRQEEIKGFIAALLESYGRLEVIFTGAGSSAYVGQAITNYLRQVNDVSRLNFRHEPTTTIVSNPTSVFQADLPTLLVSFARSGNSPESVAAVQLGQSLVKDFYQLTITCAPEGHLAKAAQGDDHNLVLLQPSRSNDAGFAMTGSFSCMMLTALLVFDLASDSDKESYVDQIAKMAETVLDREGQLQALIAKNPQRVIYLGSGGFEGLGRETQLKILELTAGQLATVYDSSMGFRHGPKSFVNSEALALVFVSNQAYTRLYDQDILAELAGDQIAQAIVAVQVGTEAAPGVEVFAFDSAHSQLPDAYLAFPYLVVGQVLALLASVHVHNKPDTPSPSGTVNRVVKGVTIHPYA</sequence>
<evidence type="ECO:0000313" key="7">
    <source>
        <dbReference type="Proteomes" id="UP000757900"/>
    </source>
</evidence>